<feature type="compositionally biased region" description="Basic and acidic residues" evidence="1">
    <location>
        <begin position="206"/>
        <end position="216"/>
    </location>
</feature>
<organism evidence="2 3">
    <name type="scientific">Trichodelitschia bisporula</name>
    <dbReference type="NCBI Taxonomy" id="703511"/>
    <lineage>
        <taxon>Eukaryota</taxon>
        <taxon>Fungi</taxon>
        <taxon>Dikarya</taxon>
        <taxon>Ascomycota</taxon>
        <taxon>Pezizomycotina</taxon>
        <taxon>Dothideomycetes</taxon>
        <taxon>Dothideomycetes incertae sedis</taxon>
        <taxon>Phaeotrichales</taxon>
        <taxon>Phaeotrichaceae</taxon>
        <taxon>Trichodelitschia</taxon>
    </lineage>
</organism>
<name>A0A6G1I6R6_9PEZI</name>
<dbReference type="EMBL" id="ML996689">
    <property type="protein sequence ID" value="KAF2403685.1"/>
    <property type="molecule type" value="Genomic_DNA"/>
</dbReference>
<dbReference type="Proteomes" id="UP000799640">
    <property type="component" value="Unassembled WGS sequence"/>
</dbReference>
<proteinExistence type="predicted"/>
<reference evidence="2" key="1">
    <citation type="journal article" date="2020" name="Stud. Mycol.">
        <title>101 Dothideomycetes genomes: a test case for predicting lifestyles and emergence of pathogens.</title>
        <authorList>
            <person name="Haridas S."/>
            <person name="Albert R."/>
            <person name="Binder M."/>
            <person name="Bloem J."/>
            <person name="Labutti K."/>
            <person name="Salamov A."/>
            <person name="Andreopoulos B."/>
            <person name="Baker S."/>
            <person name="Barry K."/>
            <person name="Bills G."/>
            <person name="Bluhm B."/>
            <person name="Cannon C."/>
            <person name="Castanera R."/>
            <person name="Culley D."/>
            <person name="Daum C."/>
            <person name="Ezra D."/>
            <person name="Gonzalez J."/>
            <person name="Henrissat B."/>
            <person name="Kuo A."/>
            <person name="Liang C."/>
            <person name="Lipzen A."/>
            <person name="Lutzoni F."/>
            <person name="Magnuson J."/>
            <person name="Mondo S."/>
            <person name="Nolan M."/>
            <person name="Ohm R."/>
            <person name="Pangilinan J."/>
            <person name="Park H.-J."/>
            <person name="Ramirez L."/>
            <person name="Alfaro M."/>
            <person name="Sun H."/>
            <person name="Tritt A."/>
            <person name="Yoshinaga Y."/>
            <person name="Zwiers L.-H."/>
            <person name="Turgeon B."/>
            <person name="Goodwin S."/>
            <person name="Spatafora J."/>
            <person name="Crous P."/>
            <person name="Grigoriev I."/>
        </authorList>
    </citation>
    <scope>NUCLEOTIDE SEQUENCE</scope>
    <source>
        <strain evidence="2">CBS 262.69</strain>
    </source>
</reference>
<sequence>MSGSPTSAAPGLNPYKPAQHTIKLGESITNKNRRLFSYTIQAELCNNGIDGVLSPPLPITSPLSSQLRRSRIASSAFRASSDFRAAFALRSSFAVRSACSVTRAPPFTIPSDILSPGDQAAALDSGLIRITIFICSSVGVLGEEREGAPLQSLAKATAEMKKAPDEADEKTQKLMEAEPDIASKKTHVLALHLLARNIRHHRGSRQKREARAEAAHIARKATGTARSTTASTTRVTQSWFKPMMIGAYMGSNESLDSVNVEAVTGMGVLHGHRAHTQSRSASPADWLESPPKTLAANQQPPLSPSRVYH</sequence>
<dbReference type="AlphaFoldDB" id="A0A6G1I6R6"/>
<evidence type="ECO:0000313" key="3">
    <source>
        <dbReference type="Proteomes" id="UP000799640"/>
    </source>
</evidence>
<feature type="region of interest" description="Disordered" evidence="1">
    <location>
        <begin position="200"/>
        <end position="230"/>
    </location>
</feature>
<evidence type="ECO:0000313" key="2">
    <source>
        <dbReference type="EMBL" id="KAF2403685.1"/>
    </source>
</evidence>
<feature type="compositionally biased region" description="Low complexity" evidence="1">
    <location>
        <begin position="220"/>
        <end position="230"/>
    </location>
</feature>
<keyword evidence="3" id="KW-1185">Reference proteome</keyword>
<protein>
    <submittedName>
        <fullName evidence="2">Uncharacterized protein</fullName>
    </submittedName>
</protein>
<evidence type="ECO:0000256" key="1">
    <source>
        <dbReference type="SAM" id="MobiDB-lite"/>
    </source>
</evidence>
<accession>A0A6G1I6R6</accession>
<gene>
    <name evidence="2" type="ORF">EJ06DRAFT_553937</name>
</gene>
<feature type="region of interest" description="Disordered" evidence="1">
    <location>
        <begin position="273"/>
        <end position="309"/>
    </location>
</feature>